<dbReference type="GO" id="GO:0003677">
    <property type="term" value="F:DNA binding"/>
    <property type="evidence" value="ECO:0007669"/>
    <property type="project" value="UniProtKB-KW"/>
</dbReference>
<dbReference type="InterPro" id="IPR001387">
    <property type="entry name" value="Cro/C1-type_HTH"/>
</dbReference>
<dbReference type="InterPro" id="IPR010982">
    <property type="entry name" value="Lambda_DNA-bd_dom_sf"/>
</dbReference>
<feature type="transmembrane region" description="Helical" evidence="2">
    <location>
        <begin position="78"/>
        <end position="100"/>
    </location>
</feature>
<dbReference type="AlphaFoldDB" id="F1T7L6"/>
<evidence type="ECO:0000259" key="3">
    <source>
        <dbReference type="PROSITE" id="PS50943"/>
    </source>
</evidence>
<proteinExistence type="predicted"/>
<accession>F1T7L6</accession>
<dbReference type="SMART" id="SM00530">
    <property type="entry name" value="HTH_XRE"/>
    <property type="match status" value="1"/>
</dbReference>
<dbReference type="PANTHER" id="PTHR46558">
    <property type="entry name" value="TRACRIPTIONAL REGULATORY PROTEIN-RELATED-RELATED"/>
    <property type="match status" value="1"/>
</dbReference>
<evidence type="ECO:0000313" key="5">
    <source>
        <dbReference type="Proteomes" id="UP000003860"/>
    </source>
</evidence>
<dbReference type="PROSITE" id="PS50943">
    <property type="entry name" value="HTH_CROC1"/>
    <property type="match status" value="1"/>
</dbReference>
<feature type="domain" description="HTH cro/C1-type" evidence="3">
    <location>
        <begin position="7"/>
        <end position="61"/>
    </location>
</feature>
<keyword evidence="2" id="KW-0812">Transmembrane</keyword>
<organism evidence="4 5">
    <name type="scientific">Ruminiclostridium papyrosolvens DSM 2782</name>
    <dbReference type="NCBI Taxonomy" id="588581"/>
    <lineage>
        <taxon>Bacteria</taxon>
        <taxon>Bacillati</taxon>
        <taxon>Bacillota</taxon>
        <taxon>Clostridia</taxon>
        <taxon>Eubacteriales</taxon>
        <taxon>Oscillospiraceae</taxon>
        <taxon>Ruminiclostridium</taxon>
    </lineage>
</organism>
<evidence type="ECO:0000313" key="4">
    <source>
        <dbReference type="EMBL" id="EGD49464.1"/>
    </source>
</evidence>
<dbReference type="Pfam" id="PF01381">
    <property type="entry name" value="HTH_3"/>
    <property type="match status" value="1"/>
</dbReference>
<dbReference type="SUPFAM" id="SSF47413">
    <property type="entry name" value="lambda repressor-like DNA-binding domains"/>
    <property type="match status" value="1"/>
</dbReference>
<dbReference type="EMBL" id="ACXX02000001">
    <property type="protein sequence ID" value="EGD49464.1"/>
    <property type="molecule type" value="Genomic_DNA"/>
</dbReference>
<dbReference type="CDD" id="cd00093">
    <property type="entry name" value="HTH_XRE"/>
    <property type="match status" value="1"/>
</dbReference>
<dbReference type="Gene3D" id="1.10.260.40">
    <property type="entry name" value="lambda repressor-like DNA-binding domains"/>
    <property type="match status" value="1"/>
</dbReference>
<dbReference type="STRING" id="588581.Cpap_3899"/>
<feature type="transmembrane region" description="Helical" evidence="2">
    <location>
        <begin position="185"/>
        <end position="205"/>
    </location>
</feature>
<dbReference type="InterPro" id="IPR036927">
    <property type="entry name" value="Cyt_c_oxase-like_su1_sf"/>
</dbReference>
<keyword evidence="2" id="KW-1133">Transmembrane helix</keyword>
<keyword evidence="5" id="KW-1185">Reference proteome</keyword>
<name>F1T7L6_9FIRM</name>
<gene>
    <name evidence="4" type="ORF">Cpap_3899</name>
</gene>
<reference evidence="4" key="2">
    <citation type="submission" date="2011-01" db="EMBL/GenBank/DDBJ databases">
        <title>The Non-contiguous Finished genome of Clostridium papyrosolvens.</title>
        <authorList>
            <person name="Lucas S."/>
            <person name="Copeland A."/>
            <person name="Lapidus A."/>
            <person name="Cheng J.-F."/>
            <person name="Goodwin L."/>
            <person name="Pitluck S."/>
            <person name="Misra M."/>
            <person name="Chertkov O."/>
            <person name="Detter J.C."/>
            <person name="Han C."/>
            <person name="Tapia R."/>
            <person name="Land M."/>
            <person name="Hauser L."/>
            <person name="Kyrpides N."/>
            <person name="Ivanova N."/>
            <person name="Pagani I."/>
            <person name="Mouttaki H."/>
            <person name="He Z."/>
            <person name="Zhou J."/>
            <person name="Hemme C.L."/>
            <person name="Woyke T."/>
        </authorList>
    </citation>
    <scope>NUCLEOTIDE SEQUENCE [LARGE SCALE GENOMIC DNA]</scope>
    <source>
        <strain evidence="4">DSM 2782</strain>
    </source>
</reference>
<sequence length="213" mass="23858">MNISDRIQSLRKTKGISQEQLADELGVSRQAVSKWESGQSMPDIEKIILMSEYFKITTDYLLKGIDLPKDTTEKKPSAAIFAAMGTAINFIGLILAIMIWKEKQTSSAVATGFIVMAIGCMIFVIGMIIGENDSKKISIKYFLLINTWILLLMPISCIFNFVDGKVGGFYWSYTPLPKLGNSLKTYGLCWMLYFVLGAVINVCIIKVSRKKKR</sequence>
<dbReference type="OrthoDB" id="9812495at2"/>
<feature type="transmembrane region" description="Helical" evidence="2">
    <location>
        <begin position="106"/>
        <end position="129"/>
    </location>
</feature>
<reference evidence="4" key="1">
    <citation type="submission" date="2009-07" db="EMBL/GenBank/DDBJ databases">
        <authorList>
            <consortium name="US DOE Joint Genome Institute (JGI-PGF)"/>
            <person name="Lucas S."/>
            <person name="Copeland A."/>
            <person name="Lapidus A."/>
            <person name="Glavina del Rio T."/>
            <person name="Tice H."/>
            <person name="Bruce D."/>
            <person name="Goodwin L."/>
            <person name="Pitluck S."/>
            <person name="Larimer F."/>
            <person name="Land M.L."/>
            <person name="Mouttaki H."/>
            <person name="He Z."/>
            <person name="Zhou J."/>
            <person name="Hemme C.L."/>
        </authorList>
    </citation>
    <scope>NUCLEOTIDE SEQUENCE [LARGE SCALE GENOMIC DNA]</scope>
    <source>
        <strain evidence="4">DSM 2782</strain>
    </source>
</reference>
<feature type="transmembrane region" description="Helical" evidence="2">
    <location>
        <begin position="141"/>
        <end position="162"/>
    </location>
</feature>
<dbReference type="RefSeq" id="WP_004616173.1">
    <property type="nucleotide sequence ID" value="NZ_ACXX02000001.1"/>
</dbReference>
<keyword evidence="1" id="KW-0238">DNA-binding</keyword>
<dbReference type="PANTHER" id="PTHR46558:SF13">
    <property type="entry name" value="HTH-TYPE TRANSCRIPTIONAL REGULATOR IMMR"/>
    <property type="match status" value="1"/>
</dbReference>
<dbReference type="eggNOG" id="COG1396">
    <property type="taxonomic scope" value="Bacteria"/>
</dbReference>
<evidence type="ECO:0000256" key="2">
    <source>
        <dbReference type="SAM" id="Phobius"/>
    </source>
</evidence>
<protein>
    <submittedName>
        <fullName evidence="4">Helix-turn-helix domain protein</fullName>
    </submittedName>
</protein>
<dbReference type="SUPFAM" id="SSF81442">
    <property type="entry name" value="Cytochrome c oxidase subunit I-like"/>
    <property type="match status" value="1"/>
</dbReference>
<keyword evidence="2" id="KW-0472">Membrane</keyword>
<comment type="caution">
    <text evidence="4">The sequence shown here is derived from an EMBL/GenBank/DDBJ whole genome shotgun (WGS) entry which is preliminary data.</text>
</comment>
<evidence type="ECO:0000256" key="1">
    <source>
        <dbReference type="ARBA" id="ARBA00023125"/>
    </source>
</evidence>
<dbReference type="Proteomes" id="UP000003860">
    <property type="component" value="Unassembled WGS sequence"/>
</dbReference>